<comment type="caution">
    <text evidence="1">The sequence shown here is derived from an EMBL/GenBank/DDBJ whole genome shotgun (WGS) entry which is preliminary data.</text>
</comment>
<name>A0ABU5E5R3_9PROT</name>
<proteinExistence type="predicted"/>
<protein>
    <submittedName>
        <fullName evidence="1">Uncharacterized protein</fullName>
    </submittedName>
</protein>
<reference evidence="1 2" key="1">
    <citation type="journal article" date="2013" name="Antonie Van Leeuwenhoek">
        <title>Dongia rigui sp. nov., isolated from freshwater of a large wetland in Korea.</title>
        <authorList>
            <person name="Baik K.S."/>
            <person name="Hwang Y.M."/>
            <person name="Choi J.S."/>
            <person name="Kwon J."/>
            <person name="Seong C.N."/>
        </authorList>
    </citation>
    <scope>NUCLEOTIDE SEQUENCE [LARGE SCALE GENOMIC DNA]</scope>
    <source>
        <strain evidence="1 2">04SU4-P</strain>
    </source>
</reference>
<organism evidence="1 2">
    <name type="scientific">Dongia rigui</name>
    <dbReference type="NCBI Taxonomy" id="940149"/>
    <lineage>
        <taxon>Bacteria</taxon>
        <taxon>Pseudomonadati</taxon>
        <taxon>Pseudomonadota</taxon>
        <taxon>Alphaproteobacteria</taxon>
        <taxon>Rhodospirillales</taxon>
        <taxon>Dongiaceae</taxon>
        <taxon>Dongia</taxon>
    </lineage>
</organism>
<evidence type="ECO:0000313" key="2">
    <source>
        <dbReference type="Proteomes" id="UP001271769"/>
    </source>
</evidence>
<sequence length="391" mass="38015">GGTIIGGAGSDTLTTKEAALNLTSTTLSSIETLRAAVTGTAFTVDTGDLAAVTSVTGSTGVDTLIVNDNAFDLTSVAVTSIEKLTAGLGTDTTFTVDAADLASGGSVIGSTGTDTLTILGTAFNLASTGIQSVEVLQAGSASATTFTLDQADLVTGGSVIGSSGSDTIVAKGSVLNLASTDLTSIEKLQGSLSATTFTVDQSDLSSVISITGSTGTDTVAAADAALDLTSTALNSIEILKGAAGGTTFTVDGIGATGADLVAGGSVVGVNSTTIDTLIIKGTTFDTTSTTLDKIEILQSGSTDATTFKVDQADLATSGTVQGDAGTAALDTLIVKGTSANLTSTTLTDVEILQAGSTAATTFTVDQADLAVGGSVLGNGSAVADTLIVKSA</sequence>
<dbReference type="Proteomes" id="UP001271769">
    <property type="component" value="Unassembled WGS sequence"/>
</dbReference>
<dbReference type="RefSeq" id="WP_320503006.1">
    <property type="nucleotide sequence ID" value="NZ_JAXCLX010000009.1"/>
</dbReference>
<gene>
    <name evidence="1" type="ORF">SMD31_21560</name>
</gene>
<dbReference type="EMBL" id="JAXCLX010000009">
    <property type="protein sequence ID" value="MDY0874534.1"/>
    <property type="molecule type" value="Genomic_DNA"/>
</dbReference>
<keyword evidence="2" id="KW-1185">Reference proteome</keyword>
<accession>A0ABU5E5R3</accession>
<dbReference type="PRINTS" id="PR00313">
    <property type="entry name" value="CABNDNGRPT"/>
</dbReference>
<feature type="non-terminal residue" evidence="1">
    <location>
        <position position="1"/>
    </location>
</feature>
<evidence type="ECO:0000313" key="1">
    <source>
        <dbReference type="EMBL" id="MDY0874534.1"/>
    </source>
</evidence>
<feature type="non-terminal residue" evidence="1">
    <location>
        <position position="391"/>
    </location>
</feature>